<protein>
    <recommendedName>
        <fullName evidence="6">Solute-binding protein family 5 domain-containing protein</fullName>
    </recommendedName>
</protein>
<sequence length="539" mass="56966">MSRTIRRSALTAGALSVLLALTACTGGDPGAEGTGETAESVTVQVELVEGAPLDPYQTDQPASIAYLANVVDSLTYLNPESRELEPSLATAWEVSDDSRVFTFQLREGVTFSDGEALDAEAVKRNFEGALELGAAAVRANYLAGLESVEATGPQEVQLTFSEPNAPFLTYTASTYLGILSPQTWELAPEERSSEGVVGTGPFVIDDYAANQFVELAARDDYDWAPEWAGRTGAAAIKELRFEFVSDSSTRAQSLSAGQADIAQGLTVDDATTVESAGGSIEIATVPGIPTSIALNTDDPVLQDPAVREALNLAIDRTTISEGIFNGAVAPAYGLLTESLVQYVPFEEEFTADVARAKSVLDEAGWTETADGVREKDGTPLQLTLDTVSPYSYTNALVQLVQSQFAEIGVGLEVVDLIATGEVGDVLQNGGFQALMSNTTDLDGNVLYGKVSGSEAGEPGASNSFGLQPGNELYALLNEQRGQSVEAERTATLEEAQRLIVDENLLLPLTAVPQVYGLREGVSGIIYNAESRPLFYAATA</sequence>
<evidence type="ECO:0000256" key="4">
    <source>
        <dbReference type="ARBA" id="ARBA00022729"/>
    </source>
</evidence>
<dbReference type="SUPFAM" id="SSF53850">
    <property type="entry name" value="Periplasmic binding protein-like II"/>
    <property type="match status" value="1"/>
</dbReference>
<evidence type="ECO:0000313" key="7">
    <source>
        <dbReference type="EMBL" id="MBO1900522.1"/>
    </source>
</evidence>
<dbReference type="GO" id="GO:0043190">
    <property type="term" value="C:ATP-binding cassette (ABC) transporter complex"/>
    <property type="evidence" value="ECO:0007669"/>
    <property type="project" value="InterPro"/>
</dbReference>
<dbReference type="Proteomes" id="UP000664382">
    <property type="component" value="Unassembled WGS sequence"/>
</dbReference>
<evidence type="ECO:0000256" key="5">
    <source>
        <dbReference type="SAM" id="SignalP"/>
    </source>
</evidence>
<dbReference type="Pfam" id="PF00496">
    <property type="entry name" value="SBP_bac_5"/>
    <property type="match status" value="1"/>
</dbReference>
<dbReference type="InterPro" id="IPR000914">
    <property type="entry name" value="SBP_5_dom"/>
</dbReference>
<feature type="chain" id="PRO_5038824119" description="Solute-binding protein family 5 domain-containing protein" evidence="5">
    <location>
        <begin position="26"/>
        <end position="539"/>
    </location>
</feature>
<dbReference type="PANTHER" id="PTHR30290:SF10">
    <property type="entry name" value="PERIPLASMIC OLIGOPEPTIDE-BINDING PROTEIN-RELATED"/>
    <property type="match status" value="1"/>
</dbReference>
<evidence type="ECO:0000256" key="2">
    <source>
        <dbReference type="ARBA" id="ARBA00005695"/>
    </source>
</evidence>
<dbReference type="GO" id="GO:1904680">
    <property type="term" value="F:peptide transmembrane transporter activity"/>
    <property type="evidence" value="ECO:0007669"/>
    <property type="project" value="TreeGrafter"/>
</dbReference>
<evidence type="ECO:0000313" key="8">
    <source>
        <dbReference type="Proteomes" id="UP000664382"/>
    </source>
</evidence>
<dbReference type="Gene3D" id="3.40.190.10">
    <property type="entry name" value="Periplasmic binding protein-like II"/>
    <property type="match status" value="1"/>
</dbReference>
<dbReference type="PIRSF" id="PIRSF002741">
    <property type="entry name" value="MppA"/>
    <property type="match status" value="1"/>
</dbReference>
<comment type="similarity">
    <text evidence="2">Belongs to the bacterial solute-binding protein 5 family.</text>
</comment>
<dbReference type="PANTHER" id="PTHR30290">
    <property type="entry name" value="PERIPLASMIC BINDING COMPONENT OF ABC TRANSPORTER"/>
    <property type="match status" value="1"/>
</dbReference>
<accession>A0A939S936</accession>
<evidence type="ECO:0000259" key="6">
    <source>
        <dbReference type="Pfam" id="PF00496"/>
    </source>
</evidence>
<dbReference type="InterPro" id="IPR039424">
    <property type="entry name" value="SBP_5"/>
</dbReference>
<keyword evidence="8" id="KW-1185">Reference proteome</keyword>
<comment type="caution">
    <text evidence="7">The sequence shown here is derived from an EMBL/GenBank/DDBJ whole genome shotgun (WGS) entry which is preliminary data.</text>
</comment>
<evidence type="ECO:0000256" key="1">
    <source>
        <dbReference type="ARBA" id="ARBA00004196"/>
    </source>
</evidence>
<dbReference type="InterPro" id="IPR030678">
    <property type="entry name" value="Peptide/Ni-bd"/>
</dbReference>
<dbReference type="GO" id="GO:0030313">
    <property type="term" value="C:cell envelope"/>
    <property type="evidence" value="ECO:0007669"/>
    <property type="project" value="UniProtKB-SubCell"/>
</dbReference>
<keyword evidence="3" id="KW-0813">Transport</keyword>
<dbReference type="RefSeq" id="WP_208095159.1">
    <property type="nucleotide sequence ID" value="NZ_JAGDYM010000002.1"/>
</dbReference>
<dbReference type="AlphaFoldDB" id="A0A939S936"/>
<name>A0A939S936_9MICO</name>
<organism evidence="7 8">
    <name type="scientific">Leucobacter weissii</name>
    <dbReference type="NCBI Taxonomy" id="1983706"/>
    <lineage>
        <taxon>Bacteria</taxon>
        <taxon>Bacillati</taxon>
        <taxon>Actinomycetota</taxon>
        <taxon>Actinomycetes</taxon>
        <taxon>Micrococcales</taxon>
        <taxon>Microbacteriaceae</taxon>
        <taxon>Leucobacter</taxon>
    </lineage>
</organism>
<comment type="subcellular location">
    <subcellularLocation>
        <location evidence="1">Cell envelope</location>
    </subcellularLocation>
</comment>
<feature type="domain" description="Solute-binding protein family 5" evidence="6">
    <location>
        <begin position="83"/>
        <end position="439"/>
    </location>
</feature>
<proteinExistence type="inferred from homology"/>
<feature type="signal peptide" evidence="5">
    <location>
        <begin position="1"/>
        <end position="25"/>
    </location>
</feature>
<reference evidence="7" key="1">
    <citation type="submission" date="2021-03" db="EMBL/GenBank/DDBJ databases">
        <title>Leucobacter chromiisoli sp. nov., isolated from chromium-containing soil of chemical plant.</title>
        <authorList>
            <person name="Xu Z."/>
        </authorList>
    </citation>
    <scope>NUCLEOTIDE SEQUENCE</scope>
    <source>
        <strain evidence="7">S27</strain>
    </source>
</reference>
<dbReference type="PROSITE" id="PS51257">
    <property type="entry name" value="PROKAR_LIPOPROTEIN"/>
    <property type="match status" value="1"/>
</dbReference>
<keyword evidence="4 5" id="KW-0732">Signal</keyword>
<dbReference type="GO" id="GO:0042597">
    <property type="term" value="C:periplasmic space"/>
    <property type="evidence" value="ECO:0007669"/>
    <property type="project" value="UniProtKB-ARBA"/>
</dbReference>
<dbReference type="EMBL" id="JAGDYM010000002">
    <property type="protein sequence ID" value="MBO1900522.1"/>
    <property type="molecule type" value="Genomic_DNA"/>
</dbReference>
<dbReference type="Gene3D" id="3.10.105.10">
    <property type="entry name" value="Dipeptide-binding Protein, Domain 3"/>
    <property type="match status" value="1"/>
</dbReference>
<dbReference type="GO" id="GO:0015833">
    <property type="term" value="P:peptide transport"/>
    <property type="evidence" value="ECO:0007669"/>
    <property type="project" value="TreeGrafter"/>
</dbReference>
<evidence type="ECO:0000256" key="3">
    <source>
        <dbReference type="ARBA" id="ARBA00022448"/>
    </source>
</evidence>
<gene>
    <name evidence="7" type="ORF">J4H92_01000</name>
</gene>